<keyword evidence="2" id="KW-0732">Signal</keyword>
<evidence type="ECO:0000313" key="6">
    <source>
        <dbReference type="EMBL" id="EJP63362.1"/>
    </source>
</evidence>
<proteinExistence type="inferred from homology"/>
<dbReference type="GeneID" id="19890768"/>
<dbReference type="InParanoid" id="J4UII7"/>
<gene>
    <name evidence="6" type="ORF">BBA_07756</name>
</gene>
<dbReference type="PANTHER" id="PTHR42776">
    <property type="entry name" value="SERINE PEPTIDASE S9 FAMILY MEMBER"/>
    <property type="match status" value="1"/>
</dbReference>
<dbReference type="STRING" id="655819.J4UII7"/>
<protein>
    <recommendedName>
        <fullName evidence="4">Dipeptidyl-peptidase V</fullName>
    </recommendedName>
</protein>
<evidence type="ECO:0000256" key="4">
    <source>
        <dbReference type="ARBA" id="ARBA00032829"/>
    </source>
</evidence>
<dbReference type="SUPFAM" id="SSF53474">
    <property type="entry name" value="alpha/beta-Hydrolases"/>
    <property type="match status" value="1"/>
</dbReference>
<accession>J4UII7</accession>
<dbReference type="GO" id="GO:0004252">
    <property type="term" value="F:serine-type endopeptidase activity"/>
    <property type="evidence" value="ECO:0007669"/>
    <property type="project" value="TreeGrafter"/>
</dbReference>
<evidence type="ECO:0000256" key="3">
    <source>
        <dbReference type="ARBA" id="ARBA00022801"/>
    </source>
</evidence>
<evidence type="ECO:0000256" key="1">
    <source>
        <dbReference type="ARBA" id="ARBA00010040"/>
    </source>
</evidence>
<dbReference type="GO" id="GO:0006508">
    <property type="term" value="P:proteolysis"/>
    <property type="evidence" value="ECO:0007669"/>
    <property type="project" value="InterPro"/>
</dbReference>
<dbReference type="Gene3D" id="3.40.50.1820">
    <property type="entry name" value="alpha/beta hydrolase"/>
    <property type="match status" value="1"/>
</dbReference>
<dbReference type="AlphaFoldDB" id="J4UII7"/>
<dbReference type="RefSeq" id="XP_008601075.1">
    <property type="nucleotide sequence ID" value="XM_008602853.1"/>
</dbReference>
<dbReference type="PANTHER" id="PTHR42776:SF13">
    <property type="entry name" value="DIPEPTIDYL-PEPTIDASE 5"/>
    <property type="match status" value="1"/>
</dbReference>
<dbReference type="Proteomes" id="UP000002762">
    <property type="component" value="Unassembled WGS sequence"/>
</dbReference>
<name>J4UII7_BEAB2</name>
<evidence type="ECO:0000256" key="2">
    <source>
        <dbReference type="ARBA" id="ARBA00022729"/>
    </source>
</evidence>
<dbReference type="SUPFAM" id="SSF82171">
    <property type="entry name" value="DPP6 N-terminal domain-like"/>
    <property type="match status" value="1"/>
</dbReference>
<feature type="domain" description="Peptidase S9 prolyl oligopeptidase catalytic" evidence="5">
    <location>
        <begin position="483"/>
        <end position="695"/>
    </location>
</feature>
<comment type="similarity">
    <text evidence="1">Belongs to the peptidase S9C family.</text>
</comment>
<keyword evidence="3" id="KW-0378">Hydrolase</keyword>
<keyword evidence="7" id="KW-1185">Reference proteome</keyword>
<dbReference type="InterPro" id="IPR001375">
    <property type="entry name" value="Peptidase_S9_cat"/>
</dbReference>
<reference evidence="6 7" key="1">
    <citation type="journal article" date="2012" name="Sci. Rep.">
        <title>Genomic perspectives on the evolution of fungal entomopathogenicity in Beauveria bassiana.</title>
        <authorList>
            <person name="Xiao G."/>
            <person name="Ying S.H."/>
            <person name="Zheng P."/>
            <person name="Wang Z.L."/>
            <person name="Zhang S."/>
            <person name="Xie X.Q."/>
            <person name="Shang Y."/>
            <person name="St Leger R.J."/>
            <person name="Zhao G.P."/>
            <person name="Wang C."/>
            <person name="Feng M.G."/>
        </authorList>
    </citation>
    <scope>NUCLEOTIDE SEQUENCE [LARGE SCALE GENOMIC DNA]</scope>
    <source>
        <strain evidence="6 7">ARSEF 2860</strain>
    </source>
</reference>
<organism evidence="6 7">
    <name type="scientific">Beauveria bassiana (strain ARSEF 2860)</name>
    <name type="common">White muscardine disease fungus</name>
    <name type="synonym">Tritirachium shiotae</name>
    <dbReference type="NCBI Taxonomy" id="655819"/>
    <lineage>
        <taxon>Eukaryota</taxon>
        <taxon>Fungi</taxon>
        <taxon>Dikarya</taxon>
        <taxon>Ascomycota</taxon>
        <taxon>Pezizomycotina</taxon>
        <taxon>Sordariomycetes</taxon>
        <taxon>Hypocreomycetidae</taxon>
        <taxon>Hypocreales</taxon>
        <taxon>Cordycipitaceae</taxon>
        <taxon>Beauveria</taxon>
    </lineage>
</organism>
<evidence type="ECO:0000313" key="7">
    <source>
        <dbReference type="Proteomes" id="UP000002762"/>
    </source>
</evidence>
<dbReference type="Pfam" id="PF00326">
    <property type="entry name" value="Peptidase_S9"/>
    <property type="match status" value="1"/>
</dbReference>
<dbReference type="EMBL" id="JH725176">
    <property type="protein sequence ID" value="EJP63362.1"/>
    <property type="molecule type" value="Genomic_DNA"/>
</dbReference>
<dbReference type="InterPro" id="IPR029058">
    <property type="entry name" value="AB_hydrolase_fold"/>
</dbReference>
<sequence>MVVNRRLTAESLSECPKRSPVVPNYNGEYGLYTVSTHEIGSGTTKKVCVMQFADNQSVQLTDDANVHDACWIPLTNDVLYLRSTEHGSTEVCYTRSFGKSNFKIAEFDAALTSLKLKSLGNGTVVFMVAGLSDGDGMLYNETTDKKPDSGRLFKTWHVRIWNELYREQRYSLWYNVLRQTSNRKWELPEILHNLVLEDTIEAPYGMYMAGFTRAVDNFDISSCGVAFVGRDLSKKSPQQSDNSYPYHVAIDSYTLPPAQKPLPISVPPNLEGQATCIRTSPDGTTIGFLFSREGGDLENRHLYLCSTSTLKSFNFFQIVNRTVPDDDYNPPTRFDFAGDSFSCVFMSEYCGRVIISYLKLGEHRKPVVIFDRGTAADYYPMLEGDWSRLLVSSSTFVDSSIWQVVDVGEQKIVRTISSSTYNGKRFGLHTGMVSEFWFEGSEDTLMHSFMVRPADFDDEKTYPWILALHGGPEGAWTDGWKQQFHAAAWAEQGYVVVLPNITGSTGFGTKFRDNVRGSWGGRPVDDVSQLIKHLETVPYLDQNKAVIQGASFGAYLISCLFSHEIITKFCGAIWHDGIFSLPTWLMQTDQIVNDGSFGESTFPWTQPENLERFNPARPERLVKFRNAPPTLVTTGDRDYRSPTTEALAMFKTLQAQGVPSALLTFSDEGHWITGRDENSLRWYRTAFEWAHDCVAGKIKRGDIDY</sequence>
<evidence type="ECO:0000259" key="5">
    <source>
        <dbReference type="Pfam" id="PF00326"/>
    </source>
</evidence>
<dbReference type="OrthoDB" id="416344at2759"/>
<dbReference type="HOGENOM" id="CLU_008615_0_1_1"/>